<protein>
    <recommendedName>
        <fullName evidence="5">Hook C-terminal domain-containing protein</fullName>
    </recommendedName>
</protein>
<feature type="coiled-coil region" evidence="1">
    <location>
        <begin position="92"/>
        <end position="126"/>
    </location>
</feature>
<sequence length="515" mass="58812">MQDQHYNSRAELSVSNFAVVKDMQQENHVLKLRLDMMKKMELEYIEEIEDLKGMVDSLTHQLEERRYDPPPESAGNLTIDASKSTVEIVQQIDLLQSELELSEKKVTDLESQNALLRERIDILELTKESTTLNTTVENTTNELIAEVDSLKTRLLSEVSEKERMHALLEEKEQDLDAAKLQINELQLAVKDLREETCDLTAELESFKLQAGSVGDSRGNSLFSEVEDRRRRAELLVKNQQIALDELKNELNSVQRESQRKILQLQRAIESNVAKADSALITQLYAEVDRLKTEVSRLESILNANRDQHVAKVTRPYLTDLREADRMSTAFRPDNSSQHNLIKALEERLLDYKCDAEKARQELTSMRERFMKEAHVRYDLNRELAQQRALAQCLSQKLQSLRIASNENTENSKTPPESGDTDSSELLNNAEQGNFPPGSSDPQEKVELTSTGSSRENASTNTTYLTYKRECELRDRSTWRPSGFKLLIWGVMMGLAQNVDNETELLAAVHLFGQNV</sequence>
<evidence type="ECO:0000313" key="4">
    <source>
        <dbReference type="Proteomes" id="UP001651158"/>
    </source>
</evidence>
<comment type="caution">
    <text evidence="3">The sequence shown here is derived from an EMBL/GenBank/DDBJ whole genome shotgun (WGS) entry which is preliminary data.</text>
</comment>
<keyword evidence="4" id="KW-1185">Reference proteome</keyword>
<reference evidence="3 4" key="1">
    <citation type="journal article" date="2022" name="Front. Cell. Infect. Microbiol.">
        <title>The Genomes of Two Strains of Taenia crassiceps the Animal Model for the Study of Human Cysticercosis.</title>
        <authorList>
            <person name="Bobes R.J."/>
            <person name="Estrada K."/>
            <person name="Rios-Valencia D.G."/>
            <person name="Calderon-Gallegos A."/>
            <person name="de la Torre P."/>
            <person name="Carrero J.C."/>
            <person name="Sanchez-Flores A."/>
            <person name="Laclette J.P."/>
        </authorList>
    </citation>
    <scope>NUCLEOTIDE SEQUENCE [LARGE SCALE GENOMIC DNA]</scope>
    <source>
        <strain evidence="3">WFUcys</strain>
    </source>
</reference>
<proteinExistence type="predicted"/>
<evidence type="ECO:0008006" key="5">
    <source>
        <dbReference type="Google" id="ProtNLM"/>
    </source>
</evidence>
<organism evidence="3 4">
    <name type="scientific">Taenia crassiceps</name>
    <dbReference type="NCBI Taxonomy" id="6207"/>
    <lineage>
        <taxon>Eukaryota</taxon>
        <taxon>Metazoa</taxon>
        <taxon>Spiralia</taxon>
        <taxon>Lophotrochozoa</taxon>
        <taxon>Platyhelminthes</taxon>
        <taxon>Cestoda</taxon>
        <taxon>Eucestoda</taxon>
        <taxon>Cyclophyllidea</taxon>
        <taxon>Taeniidae</taxon>
        <taxon>Taenia</taxon>
    </lineage>
</organism>
<feature type="compositionally biased region" description="Polar residues" evidence="2">
    <location>
        <begin position="403"/>
        <end position="414"/>
    </location>
</feature>
<feature type="coiled-coil region" evidence="1">
    <location>
        <begin position="229"/>
        <end position="307"/>
    </location>
</feature>
<accession>A0ABR4QSB7</accession>
<keyword evidence="1" id="KW-0175">Coiled coil</keyword>
<feature type="compositionally biased region" description="Polar residues" evidence="2">
    <location>
        <begin position="447"/>
        <end position="460"/>
    </location>
</feature>
<evidence type="ECO:0000313" key="3">
    <source>
        <dbReference type="EMBL" id="KAL5112487.1"/>
    </source>
</evidence>
<evidence type="ECO:0000256" key="1">
    <source>
        <dbReference type="SAM" id="Coils"/>
    </source>
</evidence>
<name>A0ABR4QSB7_9CEST</name>
<feature type="coiled-coil region" evidence="1">
    <location>
        <begin position="341"/>
        <end position="368"/>
    </location>
</feature>
<feature type="region of interest" description="Disordered" evidence="2">
    <location>
        <begin position="403"/>
        <end position="460"/>
    </location>
</feature>
<feature type="coiled-coil region" evidence="1">
    <location>
        <begin position="161"/>
        <end position="195"/>
    </location>
</feature>
<gene>
    <name evidence="3" type="ORF">TcWFU_007309</name>
</gene>
<evidence type="ECO:0000256" key="2">
    <source>
        <dbReference type="SAM" id="MobiDB-lite"/>
    </source>
</evidence>
<dbReference type="Proteomes" id="UP001651158">
    <property type="component" value="Unassembled WGS sequence"/>
</dbReference>
<dbReference type="EMBL" id="JAKROA010000001">
    <property type="protein sequence ID" value="KAL5112487.1"/>
    <property type="molecule type" value="Genomic_DNA"/>
</dbReference>